<dbReference type="PROSITE" id="PS51808">
    <property type="entry name" value="CHCH"/>
    <property type="match status" value="1"/>
</dbReference>
<comment type="similarity">
    <text evidence="2">Belongs to the CMC4 family.</text>
</comment>
<keyword evidence="8" id="KW-1185">Reference proteome</keyword>
<dbReference type="GO" id="GO:0005758">
    <property type="term" value="C:mitochondrial intermembrane space"/>
    <property type="evidence" value="ECO:0007669"/>
    <property type="project" value="UniProtKB-SubCell"/>
</dbReference>
<dbReference type="EMBL" id="JAKELL010000008">
    <property type="protein sequence ID" value="KAH8996852.1"/>
    <property type="molecule type" value="Genomic_DNA"/>
</dbReference>
<evidence type="ECO:0000256" key="2">
    <source>
        <dbReference type="ARBA" id="ARBA00009858"/>
    </source>
</evidence>
<feature type="disulfide bond" evidence="6">
    <location>
        <begin position="4"/>
        <end position="35"/>
    </location>
</feature>
<keyword evidence="4" id="KW-0496">Mitochondrion</keyword>
<evidence type="ECO:0000256" key="1">
    <source>
        <dbReference type="ARBA" id="ARBA00004569"/>
    </source>
</evidence>
<dbReference type="InterPro" id="IPR027179">
    <property type="entry name" value="CMC4"/>
</dbReference>
<dbReference type="Pfam" id="PF08991">
    <property type="entry name" value="CMC4"/>
    <property type="match status" value="1"/>
</dbReference>
<dbReference type="Proteomes" id="UP001201163">
    <property type="component" value="Unassembled WGS sequence"/>
</dbReference>
<feature type="disulfide bond" evidence="6">
    <location>
        <begin position="14"/>
        <end position="25"/>
    </location>
</feature>
<gene>
    <name evidence="7" type="ORF">EDB92DRAFT_1793478</name>
</gene>
<evidence type="ECO:0000256" key="6">
    <source>
        <dbReference type="PIRSR" id="PIRSR627179-50"/>
    </source>
</evidence>
<protein>
    <recommendedName>
        <fullName evidence="3">Cx9C motif-containing protein 4, mitochondrial</fullName>
    </recommendedName>
</protein>
<dbReference type="PANTHER" id="PTHR15590:SF0">
    <property type="entry name" value="CX9C MOTIF-CONTAINING PROTEIN 4"/>
    <property type="match status" value="1"/>
</dbReference>
<feature type="disulfide bond" evidence="6">
    <location>
        <begin position="36"/>
        <end position="52"/>
    </location>
</feature>
<dbReference type="AlphaFoldDB" id="A0AAD4QG76"/>
<sequence>EPPCQAEACALQTCLSKNTYSPEKCAEKMRNLYKCCQALYDVTKDGGESSACPIPSVVRRWLNAHPGPE</sequence>
<dbReference type="PANTHER" id="PTHR15590">
    <property type="entry name" value="CX9C MOTIF-CONTAINING PROTEIN 4"/>
    <property type="match status" value="1"/>
</dbReference>
<feature type="non-terminal residue" evidence="7">
    <location>
        <position position="1"/>
    </location>
</feature>
<name>A0AAD4QG76_9AGAM</name>
<reference evidence="7" key="1">
    <citation type="submission" date="2022-01" db="EMBL/GenBank/DDBJ databases">
        <title>Comparative genomics reveals a dynamic genome evolution in the ectomycorrhizal milk-cap (Lactarius) mushrooms.</title>
        <authorList>
            <consortium name="DOE Joint Genome Institute"/>
            <person name="Lebreton A."/>
            <person name="Tang N."/>
            <person name="Kuo A."/>
            <person name="LaButti K."/>
            <person name="Drula E."/>
            <person name="Barry K."/>
            <person name="Clum A."/>
            <person name="Lipzen A."/>
            <person name="Mousain D."/>
            <person name="Ng V."/>
            <person name="Wang R."/>
            <person name="Wang X."/>
            <person name="Dai Y."/>
            <person name="Henrissat B."/>
            <person name="Grigoriev I.V."/>
            <person name="Guerin-Laguette A."/>
            <person name="Yu F."/>
            <person name="Martin F.M."/>
        </authorList>
    </citation>
    <scope>NUCLEOTIDE SEQUENCE</scope>
    <source>
        <strain evidence="7">QP</strain>
    </source>
</reference>
<evidence type="ECO:0000313" key="7">
    <source>
        <dbReference type="EMBL" id="KAH8996852.1"/>
    </source>
</evidence>
<comment type="caution">
    <text evidence="7">The sequence shown here is derived from an EMBL/GenBank/DDBJ whole genome shotgun (WGS) entry which is preliminary data.</text>
</comment>
<evidence type="ECO:0000256" key="5">
    <source>
        <dbReference type="ARBA" id="ARBA00023157"/>
    </source>
</evidence>
<evidence type="ECO:0000256" key="3">
    <source>
        <dbReference type="ARBA" id="ARBA00019406"/>
    </source>
</evidence>
<evidence type="ECO:0000313" key="8">
    <source>
        <dbReference type="Proteomes" id="UP001201163"/>
    </source>
</evidence>
<comment type="subcellular location">
    <subcellularLocation>
        <location evidence="1">Mitochondrion intermembrane space</location>
    </subcellularLocation>
</comment>
<dbReference type="Gene3D" id="1.10.287.1130">
    <property type="entry name" value="CytochromE C oxidase copper chaperone"/>
    <property type="match status" value="1"/>
</dbReference>
<organism evidence="7 8">
    <name type="scientific">Lactarius akahatsu</name>
    <dbReference type="NCBI Taxonomy" id="416441"/>
    <lineage>
        <taxon>Eukaryota</taxon>
        <taxon>Fungi</taxon>
        <taxon>Dikarya</taxon>
        <taxon>Basidiomycota</taxon>
        <taxon>Agaricomycotina</taxon>
        <taxon>Agaricomycetes</taxon>
        <taxon>Russulales</taxon>
        <taxon>Russulaceae</taxon>
        <taxon>Lactarius</taxon>
    </lineage>
</organism>
<dbReference type="SUPFAM" id="SSF47072">
    <property type="entry name" value="Cysteine alpha-hairpin motif"/>
    <property type="match status" value="1"/>
</dbReference>
<keyword evidence="5 6" id="KW-1015">Disulfide bond</keyword>
<evidence type="ECO:0000256" key="4">
    <source>
        <dbReference type="ARBA" id="ARBA00023128"/>
    </source>
</evidence>
<proteinExistence type="inferred from homology"/>
<dbReference type="InterPro" id="IPR009069">
    <property type="entry name" value="Cys_alpha_HP_mot_SF"/>
</dbReference>
<accession>A0AAD4QG76</accession>